<evidence type="ECO:0000256" key="2">
    <source>
        <dbReference type="ARBA" id="ARBA00022490"/>
    </source>
</evidence>
<evidence type="ECO:0000313" key="10">
    <source>
        <dbReference type="Proteomes" id="UP000186601"/>
    </source>
</evidence>
<gene>
    <name evidence="9" type="ORF">PHLCEN_2v10698</name>
</gene>
<reference evidence="9 10" key="1">
    <citation type="submission" date="2018-02" db="EMBL/GenBank/DDBJ databases">
        <title>Genome sequence of the basidiomycete white-rot fungus Phlebia centrifuga.</title>
        <authorList>
            <person name="Granchi Z."/>
            <person name="Peng M."/>
            <person name="de Vries R.P."/>
            <person name="Hilden K."/>
            <person name="Makela M.R."/>
            <person name="Grigoriev I."/>
            <person name="Riley R."/>
        </authorList>
    </citation>
    <scope>NUCLEOTIDE SEQUENCE [LARGE SCALE GENOMIC DNA]</scope>
    <source>
        <strain evidence="9 10">FBCC195</strain>
    </source>
</reference>
<keyword evidence="4 5" id="KW-0206">Cytoskeleton</keyword>
<dbReference type="GO" id="GO:0051011">
    <property type="term" value="F:microtubule minus-end binding"/>
    <property type="evidence" value="ECO:0007669"/>
    <property type="project" value="TreeGrafter"/>
</dbReference>
<evidence type="ECO:0000259" key="7">
    <source>
        <dbReference type="Pfam" id="PF04130"/>
    </source>
</evidence>
<dbReference type="Pfam" id="PF17681">
    <property type="entry name" value="GCP_N_terminal"/>
    <property type="match status" value="1"/>
</dbReference>
<feature type="domain" description="Gamma tubulin complex component protein N-terminal" evidence="8">
    <location>
        <begin position="165"/>
        <end position="582"/>
    </location>
</feature>
<evidence type="ECO:0000256" key="4">
    <source>
        <dbReference type="ARBA" id="ARBA00023212"/>
    </source>
</evidence>
<dbReference type="GO" id="GO:0051321">
    <property type="term" value="P:meiotic cell cycle"/>
    <property type="evidence" value="ECO:0007669"/>
    <property type="project" value="TreeGrafter"/>
</dbReference>
<dbReference type="GO" id="GO:0007020">
    <property type="term" value="P:microtubule nucleation"/>
    <property type="evidence" value="ECO:0007669"/>
    <property type="project" value="InterPro"/>
</dbReference>
<dbReference type="InterPro" id="IPR007259">
    <property type="entry name" value="GCP"/>
</dbReference>
<dbReference type="InterPro" id="IPR041470">
    <property type="entry name" value="GCP_N"/>
</dbReference>
<protein>
    <recommendedName>
        <fullName evidence="5">Spindle pole body component</fullName>
    </recommendedName>
</protein>
<keyword evidence="3 5" id="KW-0493">Microtubule</keyword>
<feature type="domain" description="Gamma tubulin complex component C-terminal" evidence="7">
    <location>
        <begin position="585"/>
        <end position="733"/>
    </location>
</feature>
<feature type="region of interest" description="Disordered" evidence="6">
    <location>
        <begin position="38"/>
        <end position="91"/>
    </location>
</feature>
<sequence length="734" mass="82468">MRNPDKAMAALTWQDILAEEPFEGQHWEGVYGLPSGNVVGSHSWGADSDGSTPSLSPWDDEDDTEQSSSSSEIELTDKVPDHLYESEPDTRTWGSQVASYNHRYEVEEMQARQYWRPDWRSPASLHKLFNIGDASTLGPAFRRLLGPGRVEGTVQDKWINEHNAVREILTGLQGRRNLMIEWVNSGEDAMKFIPAASAPSLLQLTPASQLSILSSFARTATTLEHLRRFVDAIFAHAARGSVVPSTTGSSRLIMSNFSRRTTRTFEAFAETIDAQVREFDSWCATQEESICMGQAGIGAPLVVSLLSTEQALRSRFSDTFSSILDILQSVVQRCTRSALQPEVMTAVWTYPDLPKRMCPAAITALLLDSLLQSIQKCSEMGDNITADAMKRVFSDTAEPSWGLIHQWLRDGMPVQDIAPHPTNQVGRALDGRQLDEEFIVEDNELPLLDPDFWKEGFVLRADTAETGTPGAERRSAMIVPIFLQPIAVDLLEAGKALGLLRTLGIPLALGQHYGADQWMASWRSFKDVLHAPTGEHQEVSDEDASQFAGMASTDDFSSMVYDELIGPCRQAKESLSRVLADECDLWLHLIAMEGLYLMRRGDVMSNFVDVLFSRPWEDFHFLNNAFQEICSSTKWIESSLVRFSHRGNKDKTINRTVRAMEGLCIEYAVPFPFTYIWGPHALQTYSSIFVFVLQIRRAKRTLERILVRNTKVSQDNAELKMFYAMRGKLSWFVK</sequence>
<dbReference type="GO" id="GO:0005874">
    <property type="term" value="C:microtubule"/>
    <property type="evidence" value="ECO:0007669"/>
    <property type="project" value="UniProtKB-KW"/>
</dbReference>
<comment type="caution">
    <text evidence="9">The sequence shown here is derived from an EMBL/GenBank/DDBJ whole genome shotgun (WGS) entry which is preliminary data.</text>
</comment>
<feature type="compositionally biased region" description="Basic and acidic residues" evidence="6">
    <location>
        <begin position="75"/>
        <end position="90"/>
    </location>
</feature>
<dbReference type="OrthoDB" id="66546at2759"/>
<evidence type="ECO:0000256" key="3">
    <source>
        <dbReference type="ARBA" id="ARBA00022701"/>
    </source>
</evidence>
<dbReference type="GO" id="GO:0005816">
    <property type="term" value="C:spindle pole body"/>
    <property type="evidence" value="ECO:0007669"/>
    <property type="project" value="UniProtKB-ARBA"/>
</dbReference>
<dbReference type="Proteomes" id="UP000186601">
    <property type="component" value="Unassembled WGS sequence"/>
</dbReference>
<evidence type="ECO:0000313" key="9">
    <source>
        <dbReference type="EMBL" id="PSR73406.1"/>
    </source>
</evidence>
<keyword evidence="2 5" id="KW-0963">Cytoplasm</keyword>
<comment type="similarity">
    <text evidence="1 5">Belongs to the TUBGCP family.</text>
</comment>
<dbReference type="GO" id="GO:0000930">
    <property type="term" value="C:gamma-tubulin complex"/>
    <property type="evidence" value="ECO:0007669"/>
    <property type="project" value="UniProtKB-ARBA"/>
</dbReference>
<dbReference type="Pfam" id="PF04130">
    <property type="entry name" value="GCP_C_terminal"/>
    <property type="match status" value="1"/>
</dbReference>
<dbReference type="GO" id="GO:0031122">
    <property type="term" value="P:cytoplasmic microtubule organization"/>
    <property type="evidence" value="ECO:0007669"/>
    <property type="project" value="TreeGrafter"/>
</dbReference>
<dbReference type="InterPro" id="IPR042241">
    <property type="entry name" value="GCP_C_sf"/>
</dbReference>
<accession>A0A2R6NM95</accession>
<dbReference type="EMBL" id="MLYV02001076">
    <property type="protein sequence ID" value="PSR73406.1"/>
    <property type="molecule type" value="Genomic_DNA"/>
</dbReference>
<name>A0A2R6NM95_9APHY</name>
<dbReference type="GO" id="GO:0051225">
    <property type="term" value="P:spindle assembly"/>
    <property type="evidence" value="ECO:0007669"/>
    <property type="project" value="TreeGrafter"/>
</dbReference>
<dbReference type="PANTHER" id="PTHR19302:SF33">
    <property type="entry name" value="GAMMA-TUBULIN COMPLEX COMPONENT 5"/>
    <property type="match status" value="1"/>
</dbReference>
<dbReference type="STRING" id="98765.A0A2R6NM95"/>
<dbReference type="GO" id="GO:0000278">
    <property type="term" value="P:mitotic cell cycle"/>
    <property type="evidence" value="ECO:0007669"/>
    <property type="project" value="TreeGrafter"/>
</dbReference>
<organism evidence="9 10">
    <name type="scientific">Hermanssonia centrifuga</name>
    <dbReference type="NCBI Taxonomy" id="98765"/>
    <lineage>
        <taxon>Eukaryota</taxon>
        <taxon>Fungi</taxon>
        <taxon>Dikarya</taxon>
        <taxon>Basidiomycota</taxon>
        <taxon>Agaricomycotina</taxon>
        <taxon>Agaricomycetes</taxon>
        <taxon>Polyporales</taxon>
        <taxon>Meruliaceae</taxon>
        <taxon>Hermanssonia</taxon>
    </lineage>
</organism>
<dbReference type="GO" id="GO:0043015">
    <property type="term" value="F:gamma-tubulin binding"/>
    <property type="evidence" value="ECO:0007669"/>
    <property type="project" value="InterPro"/>
</dbReference>
<proteinExistence type="inferred from homology"/>
<evidence type="ECO:0000256" key="5">
    <source>
        <dbReference type="RuleBase" id="RU363050"/>
    </source>
</evidence>
<comment type="subcellular location">
    <subcellularLocation>
        <location evidence="5">Cytoplasm</location>
        <location evidence="5">Cytoskeleton</location>
        <location evidence="5">Microtubule organizing center</location>
    </subcellularLocation>
</comment>
<dbReference type="Gene3D" id="1.20.120.1900">
    <property type="entry name" value="Gamma-tubulin complex, C-terminal domain"/>
    <property type="match status" value="1"/>
</dbReference>
<dbReference type="GO" id="GO:0000922">
    <property type="term" value="C:spindle pole"/>
    <property type="evidence" value="ECO:0007669"/>
    <property type="project" value="InterPro"/>
</dbReference>
<dbReference type="PANTHER" id="PTHR19302">
    <property type="entry name" value="GAMMA TUBULIN COMPLEX PROTEIN"/>
    <property type="match status" value="1"/>
</dbReference>
<evidence type="ECO:0000256" key="6">
    <source>
        <dbReference type="SAM" id="MobiDB-lite"/>
    </source>
</evidence>
<evidence type="ECO:0000259" key="8">
    <source>
        <dbReference type="Pfam" id="PF17681"/>
    </source>
</evidence>
<dbReference type="InterPro" id="IPR040457">
    <property type="entry name" value="GCP_C"/>
</dbReference>
<keyword evidence="10" id="KW-1185">Reference proteome</keyword>
<dbReference type="AlphaFoldDB" id="A0A2R6NM95"/>
<evidence type="ECO:0000256" key="1">
    <source>
        <dbReference type="ARBA" id="ARBA00010337"/>
    </source>
</evidence>